<dbReference type="InterPro" id="IPR036388">
    <property type="entry name" value="WH-like_DNA-bd_sf"/>
</dbReference>
<dbReference type="Gene3D" id="1.10.10.10">
    <property type="entry name" value="Winged helix-like DNA-binding domain superfamily/Winged helix DNA-binding domain"/>
    <property type="match status" value="1"/>
</dbReference>
<sequence>MESDYIYAKFAAFDTIFHKVMNKMKRIEQKPRYFGTDILLYPSEIHTIDAIGKNPGINVTDLAVLQGVTKGAVSQVIRKLVDKEMVVRMKDEKSDREVLLMLSPAGKIAYTSHQKFHSRIDPILLELIEEADEEKIAFMVSVFKAIERFCDQVLEE</sequence>
<dbReference type="SUPFAM" id="SSF46785">
    <property type="entry name" value="Winged helix' DNA-binding domain"/>
    <property type="match status" value="1"/>
</dbReference>
<organism evidence="5 6">
    <name type="scientific">Desulfoluna spongiiphila</name>
    <dbReference type="NCBI Taxonomy" id="419481"/>
    <lineage>
        <taxon>Bacteria</taxon>
        <taxon>Pseudomonadati</taxon>
        <taxon>Thermodesulfobacteriota</taxon>
        <taxon>Desulfobacteria</taxon>
        <taxon>Desulfobacterales</taxon>
        <taxon>Desulfolunaceae</taxon>
        <taxon>Desulfoluna</taxon>
    </lineage>
</organism>
<keyword evidence="1" id="KW-0805">Transcription regulation</keyword>
<dbReference type="PANTHER" id="PTHR35790">
    <property type="entry name" value="HTH-TYPE TRANSCRIPTIONAL REGULATOR PCHR"/>
    <property type="match status" value="1"/>
</dbReference>
<name>A0A1G5FHS7_9BACT</name>
<dbReference type="AlphaFoldDB" id="A0A1G5FHS7"/>
<keyword evidence="6" id="KW-1185">Reference proteome</keyword>
<evidence type="ECO:0000313" key="6">
    <source>
        <dbReference type="Proteomes" id="UP000198870"/>
    </source>
</evidence>
<dbReference type="GO" id="GO:0003700">
    <property type="term" value="F:DNA-binding transcription factor activity"/>
    <property type="evidence" value="ECO:0007669"/>
    <property type="project" value="InterPro"/>
</dbReference>
<dbReference type="InterPro" id="IPR052067">
    <property type="entry name" value="Metal_resp_HTH_trans_reg"/>
</dbReference>
<keyword evidence="3" id="KW-0804">Transcription</keyword>
<accession>A0A1G5FHS7</accession>
<evidence type="ECO:0000313" key="5">
    <source>
        <dbReference type="EMBL" id="SCY38188.1"/>
    </source>
</evidence>
<dbReference type="OrthoDB" id="5432536at2"/>
<dbReference type="InterPro" id="IPR000835">
    <property type="entry name" value="HTH_MarR-typ"/>
</dbReference>
<feature type="domain" description="HTH marR-type" evidence="4">
    <location>
        <begin position="1"/>
        <end position="148"/>
    </location>
</feature>
<dbReference type="PROSITE" id="PS50995">
    <property type="entry name" value="HTH_MARR_2"/>
    <property type="match status" value="1"/>
</dbReference>
<proteinExistence type="predicted"/>
<dbReference type="InterPro" id="IPR036390">
    <property type="entry name" value="WH_DNA-bd_sf"/>
</dbReference>
<evidence type="ECO:0000259" key="4">
    <source>
        <dbReference type="PROSITE" id="PS50995"/>
    </source>
</evidence>
<dbReference type="PANTHER" id="PTHR35790:SF4">
    <property type="entry name" value="HTH-TYPE TRANSCRIPTIONAL REGULATOR PCHR"/>
    <property type="match status" value="1"/>
</dbReference>
<protein>
    <submittedName>
        <fullName evidence="5">DNA-binding transcriptional regulator, MarR family</fullName>
    </submittedName>
</protein>
<dbReference type="STRING" id="419481.SAMN05216233_10850"/>
<dbReference type="SMART" id="SM00347">
    <property type="entry name" value="HTH_MARR"/>
    <property type="match status" value="1"/>
</dbReference>
<keyword evidence="2 5" id="KW-0238">DNA-binding</keyword>
<dbReference type="Proteomes" id="UP000198870">
    <property type="component" value="Unassembled WGS sequence"/>
</dbReference>
<evidence type="ECO:0000256" key="1">
    <source>
        <dbReference type="ARBA" id="ARBA00023015"/>
    </source>
</evidence>
<reference evidence="5 6" key="1">
    <citation type="submission" date="2016-10" db="EMBL/GenBank/DDBJ databases">
        <authorList>
            <person name="de Groot N.N."/>
        </authorList>
    </citation>
    <scope>NUCLEOTIDE SEQUENCE [LARGE SCALE GENOMIC DNA]</scope>
    <source>
        <strain evidence="5 6">AA1</strain>
    </source>
</reference>
<dbReference type="Pfam" id="PF01047">
    <property type="entry name" value="MarR"/>
    <property type="match status" value="1"/>
</dbReference>
<dbReference type="GO" id="GO:0003677">
    <property type="term" value="F:DNA binding"/>
    <property type="evidence" value="ECO:0007669"/>
    <property type="project" value="UniProtKB-KW"/>
</dbReference>
<dbReference type="RefSeq" id="WP_092210915.1">
    <property type="nucleotide sequence ID" value="NZ_FMUX01000008.1"/>
</dbReference>
<dbReference type="EMBL" id="FMUX01000008">
    <property type="protein sequence ID" value="SCY38188.1"/>
    <property type="molecule type" value="Genomic_DNA"/>
</dbReference>
<evidence type="ECO:0000256" key="3">
    <source>
        <dbReference type="ARBA" id="ARBA00023163"/>
    </source>
</evidence>
<evidence type="ECO:0000256" key="2">
    <source>
        <dbReference type="ARBA" id="ARBA00023125"/>
    </source>
</evidence>
<gene>
    <name evidence="5" type="ORF">SAMN05216233_10850</name>
</gene>